<reference evidence="2 3" key="1">
    <citation type="submission" date="2013-05" db="EMBL/GenBank/DDBJ databases">
        <title>The Genome Sequence of Actinomyces europaeus ACS-120-V-COL10B.</title>
        <authorList>
            <consortium name="The Broad Institute Genomics Platform"/>
            <person name="Earl A."/>
            <person name="Ward D."/>
            <person name="Feldgarden M."/>
            <person name="Gevers D."/>
            <person name="Saerens B."/>
            <person name="Vaneechoutte M."/>
            <person name="Walker B."/>
            <person name="Young S."/>
            <person name="Zeng Q."/>
            <person name="Gargeya S."/>
            <person name="Fitzgerald M."/>
            <person name="Haas B."/>
            <person name="Abouelleil A."/>
            <person name="Allen A.W."/>
            <person name="Alvarado L."/>
            <person name="Arachchi H.M."/>
            <person name="Berlin A.M."/>
            <person name="Chapman S.B."/>
            <person name="Gainer-Dewar J."/>
            <person name="Goldberg J."/>
            <person name="Griggs A."/>
            <person name="Gujja S."/>
            <person name="Hansen M."/>
            <person name="Howarth C."/>
            <person name="Imamovic A."/>
            <person name="Ireland A."/>
            <person name="Larimer J."/>
            <person name="McCowan C."/>
            <person name="Murphy C."/>
            <person name="Pearson M."/>
            <person name="Poon T.W."/>
            <person name="Priest M."/>
            <person name="Roberts A."/>
            <person name="Saif S."/>
            <person name="Shea T."/>
            <person name="Sisk P."/>
            <person name="Sykes S."/>
            <person name="Wortman J."/>
            <person name="Nusbaum C."/>
            <person name="Birren B."/>
        </authorList>
    </citation>
    <scope>NUCLEOTIDE SEQUENCE [LARGE SCALE GENOMIC DNA]</scope>
    <source>
        <strain evidence="2 3">ACS-120-V-Col10b</strain>
    </source>
</reference>
<dbReference type="PANTHER" id="PTHR42307">
    <property type="entry name" value="PUP DEAMIDASE/DEPUPYLASE"/>
    <property type="match status" value="1"/>
</dbReference>
<comment type="similarity">
    <text evidence="1">Belongs to the Pup ligase/Pup deamidase family. Pup deamidase subfamily.</text>
</comment>
<keyword evidence="3" id="KW-1185">Reference proteome</keyword>
<evidence type="ECO:0000313" key="3">
    <source>
        <dbReference type="Proteomes" id="UP000014387"/>
    </source>
</evidence>
<dbReference type="Proteomes" id="UP000014387">
    <property type="component" value="Unassembled WGS sequence"/>
</dbReference>
<dbReference type="GO" id="GO:0008233">
    <property type="term" value="F:peptidase activity"/>
    <property type="evidence" value="ECO:0007669"/>
    <property type="project" value="InterPro"/>
</dbReference>
<dbReference type="GO" id="GO:0010498">
    <property type="term" value="P:proteasomal protein catabolic process"/>
    <property type="evidence" value="ECO:0007669"/>
    <property type="project" value="InterPro"/>
</dbReference>
<dbReference type="GO" id="GO:0000502">
    <property type="term" value="C:proteasome complex"/>
    <property type="evidence" value="ECO:0007669"/>
    <property type="project" value="UniProtKB-KW"/>
</dbReference>
<dbReference type="AlphaFoldDB" id="A0A9W5RDS6"/>
<dbReference type="Pfam" id="PF03136">
    <property type="entry name" value="Pup_ligase"/>
    <property type="match status" value="1"/>
</dbReference>
<proteinExistence type="inferred from homology"/>
<dbReference type="InterPro" id="IPR004347">
    <property type="entry name" value="Pup_ligase/deamidase"/>
</dbReference>
<dbReference type="InterPro" id="IPR022366">
    <property type="entry name" value="Pup_deamidase"/>
</dbReference>
<dbReference type="EMBL" id="AGWN01000001">
    <property type="protein sequence ID" value="EPD30536.1"/>
    <property type="molecule type" value="Genomic_DNA"/>
</dbReference>
<dbReference type="PANTHER" id="PTHR42307:SF2">
    <property type="entry name" value="PUP DEAMIDASE_DEPUPYLASE"/>
    <property type="match status" value="1"/>
</dbReference>
<accession>A0A9W5RDS6</accession>
<sequence length="518" mass="57378">MTRRVLGTETEFGITDANDPAANPVVLSATAVEEYAGSVSIGEVVRWDYSGEDPLNDARGYRLQRAAAHPSMLTDDPYRLAPPGGVSFEDRPGEYERYMQRATSVVLSNGARFYVDHAHPEYSSPETASALDAVLFDRAGDLLATRVMEVCAKAGTDLVLYKNNTDGKGAAYGTHENYQVSREVDFDDITRAMIPFLVTRPVICGSGRVGLGQHSLQPGFQISARADFVENSVGLETTFNRPIVNTRDEPHADHHQFRRFHVINGDANQFDMSTYLRLGTTSLVLRALEGDLDLSIDSLALDQDDVQTAWDVSHDVSMTRLIRLRSGEAVTAPQLQRKYLHFVRTHLQLDEADEAICQEWERVLGGLETDLASVAADVEWVGKYLLFERQRQRLGVAWDDPRLRAMDLQWADLRPSKSLVAALDRAGRVRRLFAPDEVARALTEPPEDTRARVRGKAISLVPEVVKASWTSLVVDQPGQDRLVRIPLPDPNQAGDQDLMCALDEGAHALIGLFDGGKE</sequence>
<dbReference type="GO" id="GO:0005524">
    <property type="term" value="F:ATP binding"/>
    <property type="evidence" value="ECO:0007669"/>
    <property type="project" value="TreeGrafter"/>
</dbReference>
<organism evidence="2 3">
    <name type="scientific">Gleimia europaea ACS-120-V-Col10b</name>
    <dbReference type="NCBI Taxonomy" id="883069"/>
    <lineage>
        <taxon>Bacteria</taxon>
        <taxon>Bacillati</taxon>
        <taxon>Actinomycetota</taxon>
        <taxon>Actinomycetes</taxon>
        <taxon>Actinomycetales</taxon>
        <taxon>Actinomycetaceae</taxon>
        <taxon>Gleimia</taxon>
    </lineage>
</organism>
<protein>
    <submittedName>
        <fullName evidence="2">Proteasome accessory factor PafA2</fullName>
    </submittedName>
</protein>
<dbReference type="OrthoDB" id="9760627at2"/>
<keyword evidence="2" id="KW-0647">Proteasome</keyword>
<dbReference type="RefSeq" id="WP_016443648.1">
    <property type="nucleotide sequence ID" value="NZ_KE150266.1"/>
</dbReference>
<comment type="caution">
    <text evidence="2">The sequence shown here is derived from an EMBL/GenBank/DDBJ whole genome shotgun (WGS) entry which is preliminary data.</text>
</comment>
<name>A0A9W5RDS6_9ACTO</name>
<evidence type="ECO:0000256" key="1">
    <source>
        <dbReference type="ARBA" id="ARBA00009114"/>
    </source>
</evidence>
<dbReference type="GO" id="GO:0070490">
    <property type="term" value="P:protein pupylation"/>
    <property type="evidence" value="ECO:0007669"/>
    <property type="project" value="TreeGrafter"/>
</dbReference>
<dbReference type="GO" id="GO:0016811">
    <property type="term" value="F:hydrolase activity, acting on carbon-nitrogen (but not peptide) bonds, in linear amides"/>
    <property type="evidence" value="ECO:0007669"/>
    <property type="project" value="InterPro"/>
</dbReference>
<dbReference type="NCBIfam" id="TIGR03688">
    <property type="entry name" value="depupylase_Dop"/>
    <property type="match status" value="1"/>
</dbReference>
<dbReference type="GO" id="GO:0019941">
    <property type="term" value="P:modification-dependent protein catabolic process"/>
    <property type="evidence" value="ECO:0007669"/>
    <property type="project" value="InterPro"/>
</dbReference>
<evidence type="ECO:0000313" key="2">
    <source>
        <dbReference type="EMBL" id="EPD30536.1"/>
    </source>
</evidence>
<gene>
    <name evidence="2" type="ORF">HMPREF9238_00281</name>
</gene>